<gene>
    <name evidence="1" type="ORF">NLG97_g4501</name>
</gene>
<protein>
    <submittedName>
        <fullName evidence="1">Uncharacterized protein</fullName>
    </submittedName>
</protein>
<accession>A0ACC1QVN8</accession>
<reference evidence="1" key="1">
    <citation type="submission" date="2022-07" db="EMBL/GenBank/DDBJ databases">
        <title>Genome Sequence of Lecanicillium saksenae.</title>
        <authorList>
            <person name="Buettner E."/>
        </authorList>
    </citation>
    <scope>NUCLEOTIDE SEQUENCE</scope>
    <source>
        <strain evidence="1">VT-O1</strain>
    </source>
</reference>
<comment type="caution">
    <text evidence="1">The sequence shown here is derived from an EMBL/GenBank/DDBJ whole genome shotgun (WGS) entry which is preliminary data.</text>
</comment>
<evidence type="ECO:0000313" key="2">
    <source>
        <dbReference type="Proteomes" id="UP001148737"/>
    </source>
</evidence>
<proteinExistence type="predicted"/>
<sequence length="185" mass="20048">MSILLTMQHEDDGRSARCCGSRVGRMLMAMMAMRAVMAVERSKLQLALRTLAIKQRSRTYGYMVELAVKFNLVSGCTPSSPAFGDAANASNGRVFLAGCNLALMLLLLTAPATATATGRTKRHEGGGQEGKHQGVSPKLELVVSGLQASRYQQAADRVGGPGWVDGWIRPRTLCTWYLSSGHERY</sequence>
<dbReference type="EMBL" id="JANAKD010000449">
    <property type="protein sequence ID" value="KAJ3493796.1"/>
    <property type="molecule type" value="Genomic_DNA"/>
</dbReference>
<dbReference type="Proteomes" id="UP001148737">
    <property type="component" value="Unassembled WGS sequence"/>
</dbReference>
<evidence type="ECO:0000313" key="1">
    <source>
        <dbReference type="EMBL" id="KAJ3493796.1"/>
    </source>
</evidence>
<organism evidence="1 2">
    <name type="scientific">Lecanicillium saksenae</name>
    <dbReference type="NCBI Taxonomy" id="468837"/>
    <lineage>
        <taxon>Eukaryota</taxon>
        <taxon>Fungi</taxon>
        <taxon>Dikarya</taxon>
        <taxon>Ascomycota</taxon>
        <taxon>Pezizomycotina</taxon>
        <taxon>Sordariomycetes</taxon>
        <taxon>Hypocreomycetidae</taxon>
        <taxon>Hypocreales</taxon>
        <taxon>Cordycipitaceae</taxon>
        <taxon>Lecanicillium</taxon>
    </lineage>
</organism>
<name>A0ACC1QVN8_9HYPO</name>
<keyword evidence="2" id="KW-1185">Reference proteome</keyword>